<dbReference type="PANTHER" id="PTHR35569:SF1">
    <property type="entry name" value="CYANAMIDE HYDRATASE DDI2-RELATED"/>
    <property type="match status" value="1"/>
</dbReference>
<dbReference type="EMBL" id="MDDG01000008">
    <property type="protein sequence ID" value="OQE38271.1"/>
    <property type="molecule type" value="Genomic_DNA"/>
</dbReference>
<organism evidence="1 2">
    <name type="scientific">Penicillium coprophilum</name>
    <dbReference type="NCBI Taxonomy" id="36646"/>
    <lineage>
        <taxon>Eukaryota</taxon>
        <taxon>Fungi</taxon>
        <taxon>Dikarya</taxon>
        <taxon>Ascomycota</taxon>
        <taxon>Pezizomycotina</taxon>
        <taxon>Eurotiomycetes</taxon>
        <taxon>Eurotiomycetidae</taxon>
        <taxon>Eurotiales</taxon>
        <taxon>Aspergillaceae</taxon>
        <taxon>Penicillium</taxon>
    </lineage>
</organism>
<gene>
    <name evidence="1" type="ORF">PENCOP_c008G00895</name>
</gene>
<reference evidence="2" key="1">
    <citation type="journal article" date="2017" name="Nat. Microbiol.">
        <title>Global analysis of biosynthetic gene clusters reveals vast potential of secondary metabolite production in Penicillium species.</title>
        <authorList>
            <person name="Nielsen J.C."/>
            <person name="Grijseels S."/>
            <person name="Prigent S."/>
            <person name="Ji B."/>
            <person name="Dainat J."/>
            <person name="Nielsen K.F."/>
            <person name="Frisvad J.C."/>
            <person name="Workman M."/>
            <person name="Nielsen J."/>
        </authorList>
    </citation>
    <scope>NUCLEOTIDE SEQUENCE [LARGE SCALE GENOMIC DNA]</scope>
    <source>
        <strain evidence="2">IBT 31321</strain>
    </source>
</reference>
<evidence type="ECO:0000313" key="2">
    <source>
        <dbReference type="Proteomes" id="UP000191500"/>
    </source>
</evidence>
<dbReference type="PANTHER" id="PTHR35569">
    <property type="entry name" value="CYANAMIDE HYDRATASE DDI2-RELATED"/>
    <property type="match status" value="1"/>
</dbReference>
<sequence length="277" mass="30963">MSISGAKYDINTQLLYMYGVRTQQPPNPNLNPSNPTAQRINAYARTRLPENTTTYDRSTTLGSRSNGTNSRLRTRTVMRLFFLACLLHDIGTNIGTAQADITTRRSFDFFDSMLALRVLQNGTHGDEDEDEADVGLSMAVIGEPIHTFSEAMAPRKQDESVAEAIIRHRDLSFVGSIAAVGQSLQLAMMFDFRSTQYNFISRSPETNLADTPVHTPISFMQIPCIKYVLTHFLRKCSSHCFAAMTRQQDSLMPWAQTTALDERFPADCLGKYTNGAI</sequence>
<evidence type="ECO:0000313" key="1">
    <source>
        <dbReference type="EMBL" id="OQE38271.1"/>
    </source>
</evidence>
<proteinExistence type="predicted"/>
<dbReference type="Proteomes" id="UP000191500">
    <property type="component" value="Unassembled WGS sequence"/>
</dbReference>
<protein>
    <recommendedName>
        <fullName evidence="3">HD domain-containing protein</fullName>
    </recommendedName>
</protein>
<dbReference type="AlphaFoldDB" id="A0A1V6UIP6"/>
<name>A0A1V6UIP6_9EURO</name>
<evidence type="ECO:0008006" key="3">
    <source>
        <dbReference type="Google" id="ProtNLM"/>
    </source>
</evidence>
<comment type="caution">
    <text evidence="1">The sequence shown here is derived from an EMBL/GenBank/DDBJ whole genome shotgun (WGS) entry which is preliminary data.</text>
</comment>
<accession>A0A1V6UIP6</accession>
<keyword evidence="2" id="KW-1185">Reference proteome</keyword>